<gene>
    <name evidence="2" type="ORF">DSM104635_00168</name>
</gene>
<evidence type="ECO:0000313" key="2">
    <source>
        <dbReference type="EMBL" id="QGZ93358.1"/>
    </source>
</evidence>
<reference evidence="3" key="1">
    <citation type="submission" date="2019-12" db="EMBL/GenBank/DDBJ databases">
        <title>Complete genome of Terracaulis silvestris 0127_4.</title>
        <authorList>
            <person name="Vieira S."/>
            <person name="Riedel T."/>
            <person name="Sproer C."/>
            <person name="Pascual J."/>
            <person name="Boedeker C."/>
            <person name="Overmann J."/>
        </authorList>
    </citation>
    <scope>NUCLEOTIDE SEQUENCE [LARGE SCALE GENOMIC DNA]</scope>
    <source>
        <strain evidence="3">0127_4</strain>
    </source>
</reference>
<dbReference type="InterPro" id="IPR010693">
    <property type="entry name" value="Divergent_4Fe-4S_mono-cluster"/>
</dbReference>
<name>A0A6I6MJN0_9CAUL</name>
<feature type="domain" description="Divergent 4Fe-4S mono-cluster" evidence="1">
    <location>
        <begin position="7"/>
        <end position="67"/>
    </location>
</feature>
<sequence>MAAKQHTNGTITITYDAEVCTHAARCVKGLPGVVDANRKPWIDPDGATPSEIEAQVARCPSGALGFLRNAD</sequence>
<dbReference type="Proteomes" id="UP000431269">
    <property type="component" value="Chromosome"/>
</dbReference>
<dbReference type="KEGG" id="tsv:DSM104635_00168"/>
<accession>A0A6I6MJN0</accession>
<evidence type="ECO:0000259" key="1">
    <source>
        <dbReference type="Pfam" id="PF06902"/>
    </source>
</evidence>
<dbReference type="RefSeq" id="WP_158764363.1">
    <property type="nucleotide sequence ID" value="NZ_CP047045.1"/>
</dbReference>
<dbReference type="AlphaFoldDB" id="A0A6I6MJN0"/>
<proteinExistence type="predicted"/>
<protein>
    <recommendedName>
        <fullName evidence="1">Divergent 4Fe-4S mono-cluster domain-containing protein</fullName>
    </recommendedName>
</protein>
<organism evidence="2 3">
    <name type="scientific">Terricaulis silvestris</name>
    <dbReference type="NCBI Taxonomy" id="2686094"/>
    <lineage>
        <taxon>Bacteria</taxon>
        <taxon>Pseudomonadati</taxon>
        <taxon>Pseudomonadota</taxon>
        <taxon>Alphaproteobacteria</taxon>
        <taxon>Caulobacterales</taxon>
        <taxon>Caulobacteraceae</taxon>
        <taxon>Terricaulis</taxon>
    </lineage>
</organism>
<evidence type="ECO:0000313" key="3">
    <source>
        <dbReference type="Proteomes" id="UP000431269"/>
    </source>
</evidence>
<dbReference type="EMBL" id="CP047045">
    <property type="protein sequence ID" value="QGZ93358.1"/>
    <property type="molecule type" value="Genomic_DNA"/>
</dbReference>
<keyword evidence="3" id="KW-1185">Reference proteome</keyword>
<dbReference type="Pfam" id="PF06902">
    <property type="entry name" value="Fer4_19"/>
    <property type="match status" value="1"/>
</dbReference>